<evidence type="ECO:0000313" key="1">
    <source>
        <dbReference type="EMBL" id="SEF19928.1"/>
    </source>
</evidence>
<sequence length="60" mass="6956">MVHFLLAEDLVHEREADLRRAAVRVRCERTRRERLGWILVETGLRLVTAQSSTARRTSPA</sequence>
<dbReference type="STRING" id="218821.SAMN05421837_101158"/>
<protein>
    <submittedName>
        <fullName evidence="1">Uncharacterized protein</fullName>
    </submittedName>
</protein>
<dbReference type="AlphaFoldDB" id="A0A1H5Q3B8"/>
<accession>A0A1H5Q3B8</accession>
<reference evidence="2" key="1">
    <citation type="submission" date="2016-10" db="EMBL/GenBank/DDBJ databases">
        <authorList>
            <person name="Varghese N."/>
            <person name="Submissions S."/>
        </authorList>
    </citation>
    <scope>NUCLEOTIDE SEQUENCE [LARGE SCALE GENOMIC DNA]</scope>
    <source>
        <strain evidence="2">DSM 44654</strain>
    </source>
</reference>
<name>A0A1H5Q3B8_9PSEU</name>
<keyword evidence="2" id="KW-1185">Reference proteome</keyword>
<proteinExistence type="predicted"/>
<gene>
    <name evidence="1" type="ORF">SAMN05421837_101158</name>
</gene>
<evidence type="ECO:0000313" key="2">
    <source>
        <dbReference type="Proteomes" id="UP000198878"/>
    </source>
</evidence>
<dbReference type="EMBL" id="FNUJ01000001">
    <property type="protein sequence ID" value="SEF19928.1"/>
    <property type="molecule type" value="Genomic_DNA"/>
</dbReference>
<dbReference type="Proteomes" id="UP000198878">
    <property type="component" value="Unassembled WGS sequence"/>
</dbReference>
<organism evidence="1 2">
    <name type="scientific">Amycolatopsis pretoriensis</name>
    <dbReference type="NCBI Taxonomy" id="218821"/>
    <lineage>
        <taxon>Bacteria</taxon>
        <taxon>Bacillati</taxon>
        <taxon>Actinomycetota</taxon>
        <taxon>Actinomycetes</taxon>
        <taxon>Pseudonocardiales</taxon>
        <taxon>Pseudonocardiaceae</taxon>
        <taxon>Amycolatopsis</taxon>
    </lineage>
</organism>